<comment type="caution">
    <text evidence="1">The sequence shown here is derived from an EMBL/GenBank/DDBJ whole genome shotgun (WGS) entry which is preliminary data.</text>
</comment>
<dbReference type="AlphaFoldDB" id="A0A8S3F4U5"/>
<feature type="non-terminal residue" evidence="1">
    <location>
        <position position="1"/>
    </location>
</feature>
<name>A0A8S3F4U5_9BILA</name>
<sequence>TVYRRLPKESSSFYQVYRLIPLPVLFQGEEYTYSNLPTVFGYNNLEKKVILWNNDDLSVGCT</sequence>
<reference evidence="1" key="1">
    <citation type="submission" date="2021-02" db="EMBL/GenBank/DDBJ databases">
        <authorList>
            <person name="Nowell W R."/>
        </authorList>
    </citation>
    <scope>NUCLEOTIDE SEQUENCE</scope>
</reference>
<evidence type="ECO:0000313" key="1">
    <source>
        <dbReference type="EMBL" id="CAF5102517.1"/>
    </source>
</evidence>
<feature type="non-terminal residue" evidence="1">
    <location>
        <position position="62"/>
    </location>
</feature>
<proteinExistence type="predicted"/>
<accession>A0A8S3F4U5</accession>
<evidence type="ECO:0000313" key="2">
    <source>
        <dbReference type="Proteomes" id="UP000681720"/>
    </source>
</evidence>
<protein>
    <submittedName>
        <fullName evidence="1">Uncharacterized protein</fullName>
    </submittedName>
</protein>
<dbReference type="Proteomes" id="UP000681720">
    <property type="component" value="Unassembled WGS sequence"/>
</dbReference>
<dbReference type="EMBL" id="CAJOBJ010255796">
    <property type="protein sequence ID" value="CAF5102517.1"/>
    <property type="molecule type" value="Genomic_DNA"/>
</dbReference>
<gene>
    <name evidence="1" type="ORF">GIL414_LOCUS62806</name>
</gene>
<organism evidence="1 2">
    <name type="scientific">Rotaria magnacalcarata</name>
    <dbReference type="NCBI Taxonomy" id="392030"/>
    <lineage>
        <taxon>Eukaryota</taxon>
        <taxon>Metazoa</taxon>
        <taxon>Spiralia</taxon>
        <taxon>Gnathifera</taxon>
        <taxon>Rotifera</taxon>
        <taxon>Eurotatoria</taxon>
        <taxon>Bdelloidea</taxon>
        <taxon>Philodinida</taxon>
        <taxon>Philodinidae</taxon>
        <taxon>Rotaria</taxon>
    </lineage>
</organism>